<evidence type="ECO:0000256" key="6">
    <source>
        <dbReference type="SAM" id="Phobius"/>
    </source>
</evidence>
<keyword evidence="9" id="KW-1185">Reference proteome</keyword>
<name>A0A4Y2JM30_ARAVE</name>
<gene>
    <name evidence="8" type="ORF">AVEN_176469_1</name>
</gene>
<keyword evidence="4 6" id="KW-0472">Membrane</keyword>
<dbReference type="PANTHER" id="PTHR24060">
    <property type="entry name" value="METABOTROPIC GLUTAMATE RECEPTOR"/>
    <property type="match status" value="1"/>
</dbReference>
<feature type="transmembrane region" description="Helical" evidence="6">
    <location>
        <begin position="32"/>
        <end position="50"/>
    </location>
</feature>
<feature type="transmembrane region" description="Helical" evidence="6">
    <location>
        <begin position="7"/>
        <end position="26"/>
    </location>
</feature>
<dbReference type="InterPro" id="IPR000337">
    <property type="entry name" value="GPCR_3"/>
</dbReference>
<dbReference type="EMBL" id="BGPR01003613">
    <property type="protein sequence ID" value="GBM90362.1"/>
    <property type="molecule type" value="Genomic_DNA"/>
</dbReference>
<evidence type="ECO:0000256" key="1">
    <source>
        <dbReference type="ARBA" id="ARBA00004141"/>
    </source>
</evidence>
<dbReference type="AlphaFoldDB" id="A0A4Y2JM30"/>
<dbReference type="InterPro" id="IPR017978">
    <property type="entry name" value="GPCR_3_C"/>
</dbReference>
<evidence type="ECO:0000256" key="2">
    <source>
        <dbReference type="ARBA" id="ARBA00022692"/>
    </source>
</evidence>
<keyword evidence="2 6" id="KW-0812">Transmembrane</keyword>
<dbReference type="GO" id="GO:0016020">
    <property type="term" value="C:membrane"/>
    <property type="evidence" value="ECO:0007669"/>
    <property type="project" value="UniProtKB-SubCell"/>
</dbReference>
<protein>
    <recommendedName>
        <fullName evidence="7">G-protein coupled receptors family 3 profile domain-containing protein</fullName>
    </recommendedName>
</protein>
<comment type="subcellular location">
    <subcellularLocation>
        <location evidence="1">Membrane</location>
        <topology evidence="1">Multi-pass membrane protein</topology>
    </subcellularLocation>
</comment>
<sequence length="112" mass="12839">MFLETDFVPGIFLSFSMTFVIVAKPAPCTCGITRFFLGFCYTLCYAAIVTKTNRIARIFNHRRQKPCQKPRYTSPKSQLIITALLVSIEGQISFRKFSVQTYRASKKRSLLL</sequence>
<dbReference type="Proteomes" id="UP000499080">
    <property type="component" value="Unassembled WGS sequence"/>
</dbReference>
<evidence type="ECO:0000313" key="8">
    <source>
        <dbReference type="EMBL" id="GBM90362.1"/>
    </source>
</evidence>
<feature type="domain" description="G-protein coupled receptors family 3 profile" evidence="7">
    <location>
        <begin position="1"/>
        <end position="89"/>
    </location>
</feature>
<keyword evidence="3 6" id="KW-1133">Transmembrane helix</keyword>
<keyword evidence="5" id="KW-0325">Glycoprotein</keyword>
<organism evidence="8 9">
    <name type="scientific">Araneus ventricosus</name>
    <name type="common">Orbweaver spider</name>
    <name type="synonym">Epeira ventricosa</name>
    <dbReference type="NCBI Taxonomy" id="182803"/>
    <lineage>
        <taxon>Eukaryota</taxon>
        <taxon>Metazoa</taxon>
        <taxon>Ecdysozoa</taxon>
        <taxon>Arthropoda</taxon>
        <taxon>Chelicerata</taxon>
        <taxon>Arachnida</taxon>
        <taxon>Araneae</taxon>
        <taxon>Araneomorphae</taxon>
        <taxon>Entelegynae</taxon>
        <taxon>Araneoidea</taxon>
        <taxon>Araneidae</taxon>
        <taxon>Araneus</taxon>
    </lineage>
</organism>
<dbReference type="PROSITE" id="PS50259">
    <property type="entry name" value="G_PROTEIN_RECEP_F3_4"/>
    <property type="match status" value="1"/>
</dbReference>
<dbReference type="GO" id="GO:0004930">
    <property type="term" value="F:G protein-coupled receptor activity"/>
    <property type="evidence" value="ECO:0007669"/>
    <property type="project" value="InterPro"/>
</dbReference>
<dbReference type="InterPro" id="IPR050726">
    <property type="entry name" value="mGluR"/>
</dbReference>
<dbReference type="OrthoDB" id="425344at2759"/>
<accession>A0A4Y2JM30</accession>
<evidence type="ECO:0000256" key="4">
    <source>
        <dbReference type="ARBA" id="ARBA00023136"/>
    </source>
</evidence>
<evidence type="ECO:0000256" key="5">
    <source>
        <dbReference type="ARBA" id="ARBA00023180"/>
    </source>
</evidence>
<evidence type="ECO:0000259" key="7">
    <source>
        <dbReference type="PROSITE" id="PS50259"/>
    </source>
</evidence>
<reference evidence="8 9" key="1">
    <citation type="journal article" date="2019" name="Sci. Rep.">
        <title>Orb-weaving spider Araneus ventricosus genome elucidates the spidroin gene catalogue.</title>
        <authorList>
            <person name="Kono N."/>
            <person name="Nakamura H."/>
            <person name="Ohtoshi R."/>
            <person name="Moran D.A.P."/>
            <person name="Shinohara A."/>
            <person name="Yoshida Y."/>
            <person name="Fujiwara M."/>
            <person name="Mori M."/>
            <person name="Tomita M."/>
            <person name="Arakawa K."/>
        </authorList>
    </citation>
    <scope>NUCLEOTIDE SEQUENCE [LARGE SCALE GENOMIC DNA]</scope>
</reference>
<dbReference type="PRINTS" id="PR00248">
    <property type="entry name" value="GPCRMGR"/>
</dbReference>
<proteinExistence type="predicted"/>
<evidence type="ECO:0000256" key="3">
    <source>
        <dbReference type="ARBA" id="ARBA00022989"/>
    </source>
</evidence>
<comment type="caution">
    <text evidence="8">The sequence shown here is derived from an EMBL/GenBank/DDBJ whole genome shotgun (WGS) entry which is preliminary data.</text>
</comment>
<dbReference type="Pfam" id="PF00003">
    <property type="entry name" value="7tm_3"/>
    <property type="match status" value="1"/>
</dbReference>
<evidence type="ECO:0000313" key="9">
    <source>
        <dbReference type="Proteomes" id="UP000499080"/>
    </source>
</evidence>